<dbReference type="Gene3D" id="1.10.10.1100">
    <property type="entry name" value="BFD-like [2Fe-2S]-binding domain"/>
    <property type="match status" value="1"/>
</dbReference>
<comment type="caution">
    <text evidence="3">The sequence shown here is derived from an EMBL/GenBank/DDBJ whole genome shotgun (WGS) entry which is preliminary data.</text>
</comment>
<dbReference type="Pfam" id="PF17806">
    <property type="entry name" value="SO_alpha_A3"/>
    <property type="match status" value="1"/>
</dbReference>
<dbReference type="AlphaFoldDB" id="A0A645IT30"/>
<dbReference type="InterPro" id="IPR041117">
    <property type="entry name" value="SoxA_A3"/>
</dbReference>
<accession>A0A645IT30</accession>
<gene>
    <name evidence="3" type="ORF">SDC9_199182</name>
</gene>
<dbReference type="InterPro" id="IPR041854">
    <property type="entry name" value="BFD-like_2Fe2S-bd_dom_sf"/>
</dbReference>
<keyword evidence="1" id="KW-0560">Oxidoreductase</keyword>
<sequence>MLAVTEPSKDKTYVVSVVIPAELADDIRAIKVPETPECHVICRCEEVEIETIREWIARGYDTFDELKRELRVGMGPCQGRGCRDIIMREIAKATGKTFEEIGPGTMRPPVKPIKLSLLAKDFEDNPK</sequence>
<dbReference type="EMBL" id="VSSQ01116738">
    <property type="protein sequence ID" value="MPN51534.1"/>
    <property type="molecule type" value="Genomic_DNA"/>
</dbReference>
<dbReference type="GO" id="GO:0016491">
    <property type="term" value="F:oxidoreductase activity"/>
    <property type="evidence" value="ECO:0007669"/>
    <property type="project" value="UniProtKB-KW"/>
</dbReference>
<reference evidence="3" key="1">
    <citation type="submission" date="2019-08" db="EMBL/GenBank/DDBJ databases">
        <authorList>
            <person name="Kucharzyk K."/>
            <person name="Murdoch R.W."/>
            <person name="Higgins S."/>
            <person name="Loffler F."/>
        </authorList>
    </citation>
    <scope>NUCLEOTIDE SEQUENCE</scope>
</reference>
<evidence type="ECO:0000259" key="2">
    <source>
        <dbReference type="Pfam" id="PF17806"/>
    </source>
</evidence>
<evidence type="ECO:0000313" key="3">
    <source>
        <dbReference type="EMBL" id="MPN51534.1"/>
    </source>
</evidence>
<organism evidence="3">
    <name type="scientific">bioreactor metagenome</name>
    <dbReference type="NCBI Taxonomy" id="1076179"/>
    <lineage>
        <taxon>unclassified sequences</taxon>
        <taxon>metagenomes</taxon>
        <taxon>ecological metagenomes</taxon>
    </lineage>
</organism>
<proteinExistence type="predicted"/>
<protein>
    <recommendedName>
        <fullName evidence="2">SoxA A3 domain-containing protein</fullName>
    </recommendedName>
</protein>
<name>A0A645IT30_9ZZZZ</name>
<feature type="domain" description="SoxA A3" evidence="2">
    <location>
        <begin position="44"/>
        <end position="119"/>
    </location>
</feature>
<evidence type="ECO:0000256" key="1">
    <source>
        <dbReference type="ARBA" id="ARBA00023002"/>
    </source>
</evidence>